<dbReference type="Proteomes" id="UP001243375">
    <property type="component" value="Unassembled WGS sequence"/>
</dbReference>
<gene>
    <name evidence="1" type="ORF">QFC22_005259</name>
</gene>
<comment type="caution">
    <text evidence="1">The sequence shown here is derived from an EMBL/GenBank/DDBJ whole genome shotgun (WGS) entry which is preliminary data.</text>
</comment>
<proteinExistence type="predicted"/>
<sequence length="254" mass="28647">MPFVRQVPTSDNLLAFPSLQQFRKYNPVLAQFYVQPRKGEPQSSAGGRGPGEAFLSFSVALWFVGYFYPYVELYTSKIYAMAVLVACTYLVITRRPDPSIADPTLRNKLPPQPISQELQLFLRIHVVYIFLSLLDRMYDLAENISSLWPYWVIVIATFSARDGKSEPFVLLPLTLAVRFIAMAGSALVPSLKTEKTEAIHQPEQYGGFFAEVLPEVYEVLECIAFDLRTPVIWIVSFVSFEADCLESSELGHSG</sequence>
<keyword evidence="2" id="KW-1185">Reference proteome</keyword>
<reference evidence="1" key="1">
    <citation type="submission" date="2023-04" db="EMBL/GenBank/DDBJ databases">
        <title>Draft Genome sequencing of Naganishia species isolated from polar environments using Oxford Nanopore Technology.</title>
        <authorList>
            <person name="Leo P."/>
            <person name="Venkateswaran K."/>
        </authorList>
    </citation>
    <scope>NUCLEOTIDE SEQUENCE</scope>
    <source>
        <strain evidence="1">MNA-CCFEE 5425</strain>
    </source>
</reference>
<evidence type="ECO:0000313" key="1">
    <source>
        <dbReference type="EMBL" id="KAJ9115501.1"/>
    </source>
</evidence>
<name>A0ACC2WWI2_9TREE</name>
<protein>
    <submittedName>
        <fullName evidence="1">Uncharacterized protein</fullName>
    </submittedName>
</protein>
<evidence type="ECO:0000313" key="2">
    <source>
        <dbReference type="Proteomes" id="UP001243375"/>
    </source>
</evidence>
<dbReference type="EMBL" id="JASBWU010000016">
    <property type="protein sequence ID" value="KAJ9115501.1"/>
    <property type="molecule type" value="Genomic_DNA"/>
</dbReference>
<organism evidence="1 2">
    <name type="scientific">Naganishia vaughanmartiniae</name>
    <dbReference type="NCBI Taxonomy" id="1424756"/>
    <lineage>
        <taxon>Eukaryota</taxon>
        <taxon>Fungi</taxon>
        <taxon>Dikarya</taxon>
        <taxon>Basidiomycota</taxon>
        <taxon>Agaricomycotina</taxon>
        <taxon>Tremellomycetes</taxon>
        <taxon>Filobasidiales</taxon>
        <taxon>Filobasidiaceae</taxon>
        <taxon>Naganishia</taxon>
    </lineage>
</organism>
<accession>A0ACC2WWI2</accession>